<feature type="compositionally biased region" description="Low complexity" evidence="1">
    <location>
        <begin position="161"/>
        <end position="173"/>
    </location>
</feature>
<reference evidence="4" key="2">
    <citation type="submission" date="2020-10" db="UniProtKB">
        <authorList>
            <consortium name="WormBaseParasite"/>
        </authorList>
    </citation>
    <scope>IDENTIFICATION</scope>
</reference>
<evidence type="ECO:0000313" key="4">
    <source>
        <dbReference type="WBParaSite" id="Pan_g1555.t1"/>
    </source>
</evidence>
<feature type="region of interest" description="Disordered" evidence="1">
    <location>
        <begin position="71"/>
        <end position="208"/>
    </location>
</feature>
<keyword evidence="3" id="KW-1185">Reference proteome</keyword>
<sequence length="405" mass="43177">MKKLFSLLCLCAVVAAYLERQYDDDDLYSEANGLLNPFVADEYGYQDQLYGDEDGYVGDYDYEDNGFENRMLKPKQRFGPSGPSGGKRPPRVKPPRGGTPQGGSGNRQPSGPGGNRQPSGPGGNRQPSGSGGNRQPSGSGGNRQPSGPGGNRQPSGPGGNRQPSGPGGNRQPSGPGGNRPGGGRPNSPRPPPTRVPQPPPTKVTRPPEVDIQALKTCQESLWSRLDPRKLCRKGCLYECAQELLPKGGHCDQCDERCCSYNCRGSDCIPFEAATKLLDLATAIGNLFTGGTTTNGYDQDYPSTEAPSVPGPEAPAEQGEETEEPPTEENAEGETAVDQGQEPDETGELNPEATTKASADSQETIQLEADYVPYPQPSFDISGFSDGEELQGDYVPYPQPTFDTNF</sequence>
<name>A0A7E4V1W0_PANRE</name>
<organism evidence="3 4">
    <name type="scientific">Panagrellus redivivus</name>
    <name type="common">Microworm</name>
    <dbReference type="NCBI Taxonomy" id="6233"/>
    <lineage>
        <taxon>Eukaryota</taxon>
        <taxon>Metazoa</taxon>
        <taxon>Ecdysozoa</taxon>
        <taxon>Nematoda</taxon>
        <taxon>Chromadorea</taxon>
        <taxon>Rhabditida</taxon>
        <taxon>Tylenchina</taxon>
        <taxon>Panagrolaimomorpha</taxon>
        <taxon>Panagrolaimoidea</taxon>
        <taxon>Panagrolaimidae</taxon>
        <taxon>Panagrellus</taxon>
    </lineage>
</organism>
<proteinExistence type="predicted"/>
<dbReference type="AlphaFoldDB" id="A0A7E4V1W0"/>
<feature type="compositionally biased region" description="Gly residues" evidence="1">
    <location>
        <begin position="174"/>
        <end position="184"/>
    </location>
</feature>
<evidence type="ECO:0000256" key="2">
    <source>
        <dbReference type="SAM" id="SignalP"/>
    </source>
</evidence>
<feature type="compositionally biased region" description="Polar residues" evidence="1">
    <location>
        <begin position="125"/>
        <end position="145"/>
    </location>
</feature>
<feature type="signal peptide" evidence="2">
    <location>
        <begin position="1"/>
        <end position="16"/>
    </location>
</feature>
<dbReference type="Proteomes" id="UP000492821">
    <property type="component" value="Unassembled WGS sequence"/>
</dbReference>
<feature type="chain" id="PRO_5029001030" evidence="2">
    <location>
        <begin position="17"/>
        <end position="405"/>
    </location>
</feature>
<protein>
    <submittedName>
        <fullName evidence="4">WAP domain-containing protein</fullName>
    </submittedName>
</protein>
<feature type="region of interest" description="Disordered" evidence="1">
    <location>
        <begin position="294"/>
        <end position="405"/>
    </location>
</feature>
<keyword evidence="2" id="KW-0732">Signal</keyword>
<dbReference type="WBParaSite" id="Pan_g1555.t1">
    <property type="protein sequence ID" value="Pan_g1555.t1"/>
    <property type="gene ID" value="Pan_g1555"/>
</dbReference>
<evidence type="ECO:0000256" key="1">
    <source>
        <dbReference type="SAM" id="MobiDB-lite"/>
    </source>
</evidence>
<feature type="compositionally biased region" description="Polar residues" evidence="1">
    <location>
        <begin position="351"/>
        <end position="364"/>
    </location>
</feature>
<accession>A0A7E4V1W0</accession>
<feature type="compositionally biased region" description="Acidic residues" evidence="1">
    <location>
        <begin position="317"/>
        <end position="331"/>
    </location>
</feature>
<feature type="compositionally biased region" description="Pro residues" evidence="1">
    <location>
        <begin position="187"/>
        <end position="201"/>
    </location>
</feature>
<reference evidence="3" key="1">
    <citation type="journal article" date="2013" name="Genetics">
        <title>The draft genome and transcriptome of Panagrellus redivivus are shaped by the harsh demands of a free-living lifestyle.</title>
        <authorList>
            <person name="Srinivasan J."/>
            <person name="Dillman A.R."/>
            <person name="Macchietto M.G."/>
            <person name="Heikkinen L."/>
            <person name="Lakso M."/>
            <person name="Fracchia K.M."/>
            <person name="Antoshechkin I."/>
            <person name="Mortazavi A."/>
            <person name="Wong G."/>
            <person name="Sternberg P.W."/>
        </authorList>
    </citation>
    <scope>NUCLEOTIDE SEQUENCE [LARGE SCALE GENOMIC DNA]</scope>
    <source>
        <strain evidence="3">MT8872</strain>
    </source>
</reference>
<evidence type="ECO:0000313" key="3">
    <source>
        <dbReference type="Proteomes" id="UP000492821"/>
    </source>
</evidence>